<reference evidence="1 2" key="1">
    <citation type="submission" date="2021-07" db="EMBL/GenBank/DDBJ databases">
        <title>Novel Helicobacter sp. Isolated from a cat.</title>
        <authorList>
            <person name="Rimbara E."/>
            <person name="Suzuki M."/>
        </authorList>
    </citation>
    <scope>NUCLEOTIDE SEQUENCE [LARGE SCALE GENOMIC DNA]</scope>
    <source>
        <strain evidence="2">NHP19-012</strain>
    </source>
</reference>
<organism evidence="1 2">
    <name type="scientific">Helicobacter gastrofelis</name>
    <dbReference type="NCBI Taxonomy" id="2849642"/>
    <lineage>
        <taxon>Bacteria</taxon>
        <taxon>Pseudomonadati</taxon>
        <taxon>Campylobacterota</taxon>
        <taxon>Epsilonproteobacteria</taxon>
        <taxon>Campylobacterales</taxon>
        <taxon>Helicobacteraceae</taxon>
        <taxon>Helicobacter</taxon>
    </lineage>
</organism>
<evidence type="ECO:0000313" key="1">
    <source>
        <dbReference type="EMBL" id="BCZ18909.1"/>
    </source>
</evidence>
<accession>A0ABN6I5S1</accession>
<dbReference type="Proteomes" id="UP000826146">
    <property type="component" value="Chromosome"/>
</dbReference>
<keyword evidence="2" id="KW-1185">Reference proteome</keyword>
<sequence length="145" mass="16542">MTGDSKDTAQESLASLGASIRQFKTNLTALCEWAGGGKWQTPKYAKEHLEKSIDKLKERASKAETVENARTSLETVLDTIYSVLIEPKEQDDKLTAQDKLKAIETRFQLEKNKTEILDIIYKRLKHSLRELGHQCRSKQHTPRNT</sequence>
<proteinExistence type="predicted"/>
<evidence type="ECO:0000313" key="2">
    <source>
        <dbReference type="Proteomes" id="UP000826146"/>
    </source>
</evidence>
<name>A0ABN6I5S1_9HELI</name>
<protein>
    <submittedName>
        <fullName evidence="1">Uncharacterized protein</fullName>
    </submittedName>
</protein>
<gene>
    <name evidence="1" type="ORF">NHP190012_05510</name>
</gene>
<dbReference type="EMBL" id="AP024819">
    <property type="protein sequence ID" value="BCZ18909.1"/>
    <property type="molecule type" value="Genomic_DNA"/>
</dbReference>
<dbReference type="RefSeq" id="WP_221272342.1">
    <property type="nucleotide sequence ID" value="NZ_AP024819.1"/>
</dbReference>